<evidence type="ECO:0000256" key="4">
    <source>
        <dbReference type="ARBA" id="ARBA00013346"/>
    </source>
</evidence>
<dbReference type="GO" id="GO:0032259">
    <property type="term" value="P:methylation"/>
    <property type="evidence" value="ECO:0007669"/>
    <property type="project" value="UniProtKB-KW"/>
</dbReference>
<dbReference type="EC" id="2.1.1.77" evidence="3"/>
<evidence type="ECO:0000256" key="5">
    <source>
        <dbReference type="ARBA" id="ARBA00022490"/>
    </source>
</evidence>
<keyword evidence="8" id="KW-0949">S-adenosyl-L-methionine</keyword>
<evidence type="ECO:0000313" key="12">
    <source>
        <dbReference type="EMBL" id="MCI0753813.1"/>
    </source>
</evidence>
<dbReference type="InterPro" id="IPR029063">
    <property type="entry name" value="SAM-dependent_MTases_sf"/>
</dbReference>
<reference evidence="12 13" key="1">
    <citation type="submission" date="2022-03" db="EMBL/GenBank/DDBJ databases">
        <title>Complete genome analysis of Roseomonas KG 17.1 : a prolific producer of plant growth promoters.</title>
        <authorList>
            <person name="Saadouli I."/>
            <person name="Najjari A."/>
            <person name="Mosbah A."/>
            <person name="Ouzari H.I."/>
        </authorList>
    </citation>
    <scope>NUCLEOTIDE SEQUENCE [LARGE SCALE GENOMIC DNA]</scope>
    <source>
        <strain evidence="12 13">KG17-1</strain>
    </source>
</reference>
<comment type="subcellular location">
    <subcellularLocation>
        <location evidence="1">Cytoplasm</location>
    </subcellularLocation>
</comment>
<protein>
    <recommendedName>
        <fullName evidence="4">Protein-L-isoaspartate O-methyltransferase</fullName>
        <ecNumber evidence="3">2.1.1.77</ecNumber>
    </recommendedName>
    <alternativeName>
        <fullName evidence="11">L-isoaspartyl protein carboxyl methyltransferase</fullName>
    </alternativeName>
    <alternativeName>
        <fullName evidence="9">Protein L-isoaspartyl methyltransferase</fullName>
    </alternativeName>
    <alternativeName>
        <fullName evidence="10">Protein-beta-aspartate methyltransferase</fullName>
    </alternativeName>
</protein>
<dbReference type="PANTHER" id="PTHR11579">
    <property type="entry name" value="PROTEIN-L-ISOASPARTATE O-METHYLTRANSFERASE"/>
    <property type="match status" value="1"/>
</dbReference>
<keyword evidence="13" id="KW-1185">Reference proteome</keyword>
<evidence type="ECO:0000256" key="11">
    <source>
        <dbReference type="ARBA" id="ARBA00031350"/>
    </source>
</evidence>
<dbReference type="CDD" id="cd02440">
    <property type="entry name" value="AdoMet_MTases"/>
    <property type="match status" value="1"/>
</dbReference>
<gene>
    <name evidence="12" type="ORF">MON41_08580</name>
</gene>
<evidence type="ECO:0000256" key="3">
    <source>
        <dbReference type="ARBA" id="ARBA00011890"/>
    </source>
</evidence>
<dbReference type="RefSeq" id="WP_241792826.1">
    <property type="nucleotide sequence ID" value="NZ_JALBUU010000004.1"/>
</dbReference>
<evidence type="ECO:0000256" key="10">
    <source>
        <dbReference type="ARBA" id="ARBA00031323"/>
    </source>
</evidence>
<evidence type="ECO:0000313" key="13">
    <source>
        <dbReference type="Proteomes" id="UP001201985"/>
    </source>
</evidence>
<accession>A0ABS9W3G2</accession>
<dbReference type="EMBL" id="JALBUU010000004">
    <property type="protein sequence ID" value="MCI0753813.1"/>
    <property type="molecule type" value="Genomic_DNA"/>
</dbReference>
<sequence>MAHWRAFYARYVAARGAVDDARVEQAFAAVPREPFAGPGPWSILAVSPWRSGAARSGYVRTPGADPAFLYQDVLVALDPARGINIGEPALHARCLDACAPQRGETVVQVGAGSGYYTAILCELVGPQGRVHAFEIDPDLARKAVANLAPWPWAEVLARSGTAEALPPADLIYVNAGITQPSPVWLDALRPGGRLLFPLQPEGGFGGMLLVKRPPGTERAWPAEFVSRASFIACQAQQDQVVGRKLEAAFQAGGWSRVRSLRLEGEADQTCWLDGGSWWLSTASG</sequence>
<dbReference type="InterPro" id="IPR000682">
    <property type="entry name" value="PCMT"/>
</dbReference>
<evidence type="ECO:0000256" key="1">
    <source>
        <dbReference type="ARBA" id="ARBA00004496"/>
    </source>
</evidence>
<dbReference type="Proteomes" id="UP001201985">
    <property type="component" value="Unassembled WGS sequence"/>
</dbReference>
<keyword evidence="7" id="KW-0808">Transferase</keyword>
<name>A0ABS9W3G2_9PROT</name>
<comment type="caution">
    <text evidence="12">The sequence shown here is derived from an EMBL/GenBank/DDBJ whole genome shotgun (WGS) entry which is preliminary data.</text>
</comment>
<evidence type="ECO:0000256" key="9">
    <source>
        <dbReference type="ARBA" id="ARBA00030757"/>
    </source>
</evidence>
<comment type="similarity">
    <text evidence="2">Belongs to the methyltransferase superfamily. L-isoaspartyl/D-aspartyl protein methyltransferase family.</text>
</comment>
<organism evidence="12 13">
    <name type="scientific">Teichococcus vastitatis</name>
    <dbReference type="NCBI Taxonomy" id="2307076"/>
    <lineage>
        <taxon>Bacteria</taxon>
        <taxon>Pseudomonadati</taxon>
        <taxon>Pseudomonadota</taxon>
        <taxon>Alphaproteobacteria</taxon>
        <taxon>Acetobacterales</taxon>
        <taxon>Roseomonadaceae</taxon>
        <taxon>Roseomonas</taxon>
    </lineage>
</organism>
<dbReference type="Pfam" id="PF01135">
    <property type="entry name" value="PCMT"/>
    <property type="match status" value="1"/>
</dbReference>
<dbReference type="GO" id="GO:0008168">
    <property type="term" value="F:methyltransferase activity"/>
    <property type="evidence" value="ECO:0007669"/>
    <property type="project" value="UniProtKB-KW"/>
</dbReference>
<dbReference type="SUPFAM" id="SSF53335">
    <property type="entry name" value="S-adenosyl-L-methionine-dependent methyltransferases"/>
    <property type="match status" value="1"/>
</dbReference>
<evidence type="ECO:0000256" key="6">
    <source>
        <dbReference type="ARBA" id="ARBA00022603"/>
    </source>
</evidence>
<keyword evidence="5" id="KW-0963">Cytoplasm</keyword>
<keyword evidence="6 12" id="KW-0489">Methyltransferase</keyword>
<evidence type="ECO:0000256" key="2">
    <source>
        <dbReference type="ARBA" id="ARBA00005369"/>
    </source>
</evidence>
<dbReference type="Gene3D" id="3.40.50.150">
    <property type="entry name" value="Vaccinia Virus protein VP39"/>
    <property type="match status" value="1"/>
</dbReference>
<evidence type="ECO:0000256" key="8">
    <source>
        <dbReference type="ARBA" id="ARBA00022691"/>
    </source>
</evidence>
<proteinExistence type="inferred from homology"/>
<evidence type="ECO:0000256" key="7">
    <source>
        <dbReference type="ARBA" id="ARBA00022679"/>
    </source>
</evidence>
<dbReference type="PANTHER" id="PTHR11579:SF0">
    <property type="entry name" value="PROTEIN-L-ISOASPARTATE(D-ASPARTATE) O-METHYLTRANSFERASE"/>
    <property type="match status" value="1"/>
</dbReference>